<feature type="transmembrane region" description="Helical" evidence="1">
    <location>
        <begin position="20"/>
        <end position="39"/>
    </location>
</feature>
<keyword evidence="1" id="KW-0472">Membrane</keyword>
<accession>A0A0D0BHM9</accession>
<keyword evidence="1" id="KW-1133">Transmembrane helix</keyword>
<evidence type="ECO:0000313" key="2">
    <source>
        <dbReference type="EMBL" id="KIK45582.1"/>
    </source>
</evidence>
<dbReference type="InParanoid" id="A0A0D0BHM9"/>
<dbReference type="Proteomes" id="UP000054485">
    <property type="component" value="Unassembled WGS sequence"/>
</dbReference>
<evidence type="ECO:0000256" key="1">
    <source>
        <dbReference type="SAM" id="Phobius"/>
    </source>
</evidence>
<reference evidence="3" key="2">
    <citation type="submission" date="2015-01" db="EMBL/GenBank/DDBJ databases">
        <title>Evolutionary Origins and Diversification of the Mycorrhizal Mutualists.</title>
        <authorList>
            <consortium name="DOE Joint Genome Institute"/>
            <consortium name="Mycorrhizal Genomics Consortium"/>
            <person name="Kohler A."/>
            <person name="Kuo A."/>
            <person name="Nagy L.G."/>
            <person name="Floudas D."/>
            <person name="Copeland A."/>
            <person name="Barry K.W."/>
            <person name="Cichocki N."/>
            <person name="Veneault-Fourrey C."/>
            <person name="LaButti K."/>
            <person name="Lindquist E.A."/>
            <person name="Lipzen A."/>
            <person name="Lundell T."/>
            <person name="Morin E."/>
            <person name="Murat C."/>
            <person name="Riley R."/>
            <person name="Ohm R."/>
            <person name="Sun H."/>
            <person name="Tunlid A."/>
            <person name="Henrissat B."/>
            <person name="Grigoriev I.V."/>
            <person name="Hibbett D.S."/>
            <person name="Martin F."/>
        </authorList>
    </citation>
    <scope>NUCLEOTIDE SEQUENCE [LARGE SCALE GENOMIC DNA]</scope>
    <source>
        <strain evidence="3">UH-Slu-Lm8-n1</strain>
    </source>
</reference>
<dbReference type="AlphaFoldDB" id="A0A0D0BHM9"/>
<protein>
    <submittedName>
        <fullName evidence="2">Uncharacterized protein</fullName>
    </submittedName>
</protein>
<dbReference type="HOGENOM" id="CLU_2924268_0_0_1"/>
<organism evidence="2 3">
    <name type="scientific">Suillus luteus UH-Slu-Lm8-n1</name>
    <dbReference type="NCBI Taxonomy" id="930992"/>
    <lineage>
        <taxon>Eukaryota</taxon>
        <taxon>Fungi</taxon>
        <taxon>Dikarya</taxon>
        <taxon>Basidiomycota</taxon>
        <taxon>Agaricomycotina</taxon>
        <taxon>Agaricomycetes</taxon>
        <taxon>Agaricomycetidae</taxon>
        <taxon>Boletales</taxon>
        <taxon>Suillineae</taxon>
        <taxon>Suillaceae</taxon>
        <taxon>Suillus</taxon>
    </lineage>
</organism>
<gene>
    <name evidence="2" type="ORF">CY34DRAFT_506950</name>
</gene>
<sequence length="61" mass="6598">MVDTLLGRLPASLEILETCGRLILILLLSCLSLHCVYLGNMITHLDTCATFSSGTCLMSPE</sequence>
<keyword evidence="1" id="KW-0812">Transmembrane</keyword>
<keyword evidence="3" id="KW-1185">Reference proteome</keyword>
<dbReference type="EMBL" id="KN835170">
    <property type="protein sequence ID" value="KIK45582.1"/>
    <property type="molecule type" value="Genomic_DNA"/>
</dbReference>
<reference evidence="2 3" key="1">
    <citation type="submission" date="2014-04" db="EMBL/GenBank/DDBJ databases">
        <authorList>
            <consortium name="DOE Joint Genome Institute"/>
            <person name="Kuo A."/>
            <person name="Ruytinx J."/>
            <person name="Rineau F."/>
            <person name="Colpaert J."/>
            <person name="Kohler A."/>
            <person name="Nagy L.G."/>
            <person name="Floudas D."/>
            <person name="Copeland A."/>
            <person name="Barry K.W."/>
            <person name="Cichocki N."/>
            <person name="Veneault-Fourrey C."/>
            <person name="LaButti K."/>
            <person name="Lindquist E.A."/>
            <person name="Lipzen A."/>
            <person name="Lundell T."/>
            <person name="Morin E."/>
            <person name="Murat C."/>
            <person name="Sun H."/>
            <person name="Tunlid A."/>
            <person name="Henrissat B."/>
            <person name="Grigoriev I.V."/>
            <person name="Hibbett D.S."/>
            <person name="Martin F."/>
            <person name="Nordberg H.P."/>
            <person name="Cantor M.N."/>
            <person name="Hua S.X."/>
        </authorList>
    </citation>
    <scope>NUCLEOTIDE SEQUENCE [LARGE SCALE GENOMIC DNA]</scope>
    <source>
        <strain evidence="2 3">UH-Slu-Lm8-n1</strain>
    </source>
</reference>
<evidence type="ECO:0000313" key="3">
    <source>
        <dbReference type="Proteomes" id="UP000054485"/>
    </source>
</evidence>
<proteinExistence type="predicted"/>
<name>A0A0D0BHM9_9AGAM</name>